<dbReference type="InterPro" id="IPR003788">
    <property type="entry name" value="NDUFAF7"/>
</dbReference>
<dbReference type="EMBL" id="JALJXV010000001">
    <property type="protein sequence ID" value="MCP1673192.1"/>
    <property type="molecule type" value="Genomic_DNA"/>
</dbReference>
<protein>
    <submittedName>
        <fullName evidence="3">SAM-dependent MidA family methyltransferase</fullName>
    </submittedName>
</protein>
<proteinExistence type="predicted"/>
<dbReference type="GO" id="GO:0035243">
    <property type="term" value="F:protein-arginine omega-N symmetric methyltransferase activity"/>
    <property type="evidence" value="ECO:0007669"/>
    <property type="project" value="TreeGrafter"/>
</dbReference>
<evidence type="ECO:0000313" key="4">
    <source>
        <dbReference type="Proteomes" id="UP001205843"/>
    </source>
</evidence>
<organism evidence="3 4">
    <name type="scientific">Natronocella acetinitrilica</name>
    <dbReference type="NCBI Taxonomy" id="414046"/>
    <lineage>
        <taxon>Bacteria</taxon>
        <taxon>Pseudomonadati</taxon>
        <taxon>Pseudomonadota</taxon>
        <taxon>Gammaproteobacteria</taxon>
        <taxon>Chromatiales</taxon>
        <taxon>Ectothiorhodospiraceae</taxon>
        <taxon>Natronocella</taxon>
    </lineage>
</organism>
<dbReference type="Proteomes" id="UP001205843">
    <property type="component" value="Unassembled WGS sequence"/>
</dbReference>
<dbReference type="Pfam" id="PF02636">
    <property type="entry name" value="Methyltransf_28"/>
    <property type="match status" value="1"/>
</dbReference>
<dbReference type="InterPro" id="IPR029063">
    <property type="entry name" value="SAM-dependent_MTases_sf"/>
</dbReference>
<keyword evidence="4" id="KW-1185">Reference proteome</keyword>
<sequence>MTDPFSLPEGFPAPDPDALAISRDLVAHQQQQIDAGGGWLAFDAWMETALYTPGLGYYAAGATKFGAAGDFITSPMVSPLFAWTLAAEARRLLRQGGDTILEFGPGDGLLARDLLQELHRLDALPARYLLLERSADLRDRQAATLATLPLEVRRRVSWLDRLPDEPIRGLVLANEVADALPVKRFRRETDGVVELGVVRDGDGFQWQGRATPAANTVVDTLEREAGDRFPAGYESEWCPQLPPWVASIAEVLDFGAALLVDYGYPRGEYYLAERRRGTLRCHYRHRAHDDPFMLPGLQDITAHVDFTAAAEAAVSAGAELLGFATQAHYLMGAGVTDILQARMAQEPARQLELAQQAKTLLLPGEMGERFRVLGFAKGGDPGLTGFSTYNHVNRL</sequence>
<gene>
    <name evidence="3" type="ORF">J2T57_000284</name>
</gene>
<evidence type="ECO:0000256" key="1">
    <source>
        <dbReference type="ARBA" id="ARBA00022603"/>
    </source>
</evidence>
<dbReference type="Gene3D" id="3.40.50.12710">
    <property type="match status" value="1"/>
</dbReference>
<dbReference type="PANTHER" id="PTHR12049">
    <property type="entry name" value="PROTEIN ARGININE METHYLTRANSFERASE NDUFAF7, MITOCHONDRIAL"/>
    <property type="match status" value="1"/>
</dbReference>
<dbReference type="PANTHER" id="PTHR12049:SF7">
    <property type="entry name" value="PROTEIN ARGININE METHYLTRANSFERASE NDUFAF7, MITOCHONDRIAL"/>
    <property type="match status" value="1"/>
</dbReference>
<keyword evidence="2" id="KW-0808">Transferase</keyword>
<dbReference type="InterPro" id="IPR038375">
    <property type="entry name" value="NDUFAF7_sf"/>
</dbReference>
<dbReference type="AlphaFoldDB" id="A0AAE3KEK8"/>
<dbReference type="RefSeq" id="WP_253473129.1">
    <property type="nucleotide sequence ID" value="NZ_JALJXV010000001.1"/>
</dbReference>
<name>A0AAE3KEK8_9GAMM</name>
<dbReference type="GO" id="GO:0032259">
    <property type="term" value="P:methylation"/>
    <property type="evidence" value="ECO:0007669"/>
    <property type="project" value="UniProtKB-KW"/>
</dbReference>
<comment type="caution">
    <text evidence="3">The sequence shown here is derived from an EMBL/GenBank/DDBJ whole genome shotgun (WGS) entry which is preliminary data.</text>
</comment>
<accession>A0AAE3KEK8</accession>
<dbReference type="SUPFAM" id="SSF53335">
    <property type="entry name" value="S-adenosyl-L-methionine-dependent methyltransferases"/>
    <property type="match status" value="1"/>
</dbReference>
<keyword evidence="1 3" id="KW-0489">Methyltransferase</keyword>
<evidence type="ECO:0000256" key="2">
    <source>
        <dbReference type="ARBA" id="ARBA00022679"/>
    </source>
</evidence>
<evidence type="ECO:0000313" key="3">
    <source>
        <dbReference type="EMBL" id="MCP1673192.1"/>
    </source>
</evidence>
<reference evidence="3" key="1">
    <citation type="submission" date="2022-03" db="EMBL/GenBank/DDBJ databases">
        <title>Genomic Encyclopedia of Type Strains, Phase III (KMG-III): the genomes of soil and plant-associated and newly described type strains.</title>
        <authorList>
            <person name="Whitman W."/>
        </authorList>
    </citation>
    <scope>NUCLEOTIDE SEQUENCE</scope>
    <source>
        <strain evidence="3">ANL 6-2</strain>
    </source>
</reference>